<sequence length="173" mass="19561">MRTVSRDIVGPDAVAESVTLNLQDAYEAEANPLFVWTALIYQLRPTDEAQKDPPPARAVPAWCADYLYQTAWRLWRLARGIDYRDERAPGLSPQDAMKLTPNALELTRPGFNAFAAFESAEEVMRDVARFSELRRQHGSAGAALKAMMDELGIEEQPSMRRRLRRGRKLRGEG</sequence>
<accession>A0ABS4ADG4</accession>
<reference evidence="1 2" key="1">
    <citation type="submission" date="2021-03" db="EMBL/GenBank/DDBJ databases">
        <authorList>
            <person name="So Y."/>
        </authorList>
    </citation>
    <scope>NUCLEOTIDE SEQUENCE [LARGE SCALE GENOMIC DNA]</scope>
    <source>
        <strain evidence="1 2">SSH11</strain>
    </source>
</reference>
<evidence type="ECO:0000313" key="2">
    <source>
        <dbReference type="Proteomes" id="UP000681594"/>
    </source>
</evidence>
<dbReference type="Proteomes" id="UP000681594">
    <property type="component" value="Unassembled WGS sequence"/>
</dbReference>
<name>A0ABS4ADG4_9PROT</name>
<evidence type="ECO:0000313" key="1">
    <source>
        <dbReference type="EMBL" id="MBP0445021.1"/>
    </source>
</evidence>
<dbReference type="EMBL" id="JAGIZB010000007">
    <property type="protein sequence ID" value="MBP0445021.1"/>
    <property type="molecule type" value="Genomic_DNA"/>
</dbReference>
<keyword evidence="2" id="KW-1185">Reference proteome</keyword>
<dbReference type="RefSeq" id="WP_209379263.1">
    <property type="nucleotide sequence ID" value="NZ_JAGIZB010000007.1"/>
</dbReference>
<protein>
    <submittedName>
        <fullName evidence="1">Uncharacterized protein</fullName>
    </submittedName>
</protein>
<gene>
    <name evidence="1" type="ORF">J8J14_09535</name>
</gene>
<organism evidence="1 2">
    <name type="scientific">Pararoseomonas baculiformis</name>
    <dbReference type="NCBI Taxonomy" id="2820812"/>
    <lineage>
        <taxon>Bacteria</taxon>
        <taxon>Pseudomonadati</taxon>
        <taxon>Pseudomonadota</taxon>
        <taxon>Alphaproteobacteria</taxon>
        <taxon>Acetobacterales</taxon>
        <taxon>Acetobacteraceae</taxon>
        <taxon>Pararoseomonas</taxon>
    </lineage>
</organism>
<proteinExistence type="predicted"/>
<comment type="caution">
    <text evidence="1">The sequence shown here is derived from an EMBL/GenBank/DDBJ whole genome shotgun (WGS) entry which is preliminary data.</text>
</comment>